<proteinExistence type="predicted"/>
<accession>A0ABX6V6K9</accession>
<keyword evidence="1" id="KW-0472">Membrane</keyword>
<keyword evidence="1" id="KW-1133">Transmembrane helix</keyword>
<feature type="transmembrane region" description="Helical" evidence="1">
    <location>
        <begin position="12"/>
        <end position="31"/>
    </location>
</feature>
<protein>
    <submittedName>
        <fullName evidence="2">PepSY-associated TM helix domain-containing protein</fullName>
    </submittedName>
</protein>
<keyword evidence="1" id="KW-0812">Transmembrane</keyword>
<dbReference type="Proteomes" id="UP000316416">
    <property type="component" value="Chromosome"/>
</dbReference>
<dbReference type="PANTHER" id="PTHR40115">
    <property type="entry name" value="INNER MEMBRANE PROTEIN WITH PEPSY TM HELIX"/>
    <property type="match status" value="1"/>
</dbReference>
<dbReference type="Pfam" id="PF16357">
    <property type="entry name" value="PepSY_TM_like_2"/>
    <property type="match status" value="1"/>
</dbReference>
<dbReference type="EMBL" id="CP045503">
    <property type="protein sequence ID" value="QPG57482.1"/>
    <property type="molecule type" value="Genomic_DNA"/>
</dbReference>
<dbReference type="PANTHER" id="PTHR40115:SF1">
    <property type="entry name" value="INNER MEMBRANE PROTEIN WITH PEPSY TM HELIX"/>
    <property type="match status" value="1"/>
</dbReference>
<evidence type="ECO:0000313" key="3">
    <source>
        <dbReference type="Proteomes" id="UP000316416"/>
    </source>
</evidence>
<organism evidence="2 3">
    <name type="scientific">Shewanella eurypsychrophilus</name>
    <dbReference type="NCBI Taxonomy" id="2593656"/>
    <lineage>
        <taxon>Bacteria</taxon>
        <taxon>Pseudomonadati</taxon>
        <taxon>Pseudomonadota</taxon>
        <taxon>Gammaproteobacteria</taxon>
        <taxon>Alteromonadales</taxon>
        <taxon>Shewanellaceae</taxon>
        <taxon>Shewanella</taxon>
    </lineage>
</organism>
<evidence type="ECO:0000313" key="2">
    <source>
        <dbReference type="EMBL" id="QPG57482.1"/>
    </source>
</evidence>
<reference evidence="2" key="1">
    <citation type="submission" date="2021-07" db="EMBL/GenBank/DDBJ databases">
        <title>Shewanella sp. YLB-07 whole genome sequence.</title>
        <authorList>
            <person name="Yu L."/>
        </authorList>
    </citation>
    <scope>NUCLEOTIDE SEQUENCE</scope>
    <source>
        <strain evidence="2">YLB-08</strain>
    </source>
</reference>
<name>A0ABX6V6K9_9GAMM</name>
<gene>
    <name evidence="2" type="ORF">FM038_008530</name>
</gene>
<dbReference type="RefSeq" id="WP_142872844.1">
    <property type="nucleotide sequence ID" value="NZ_CP045503.2"/>
</dbReference>
<keyword evidence="3" id="KW-1185">Reference proteome</keyword>
<evidence type="ECO:0000256" key="1">
    <source>
        <dbReference type="SAM" id="Phobius"/>
    </source>
</evidence>
<feature type="transmembrane region" description="Helical" evidence="1">
    <location>
        <begin position="128"/>
        <end position="152"/>
    </location>
</feature>
<dbReference type="InterPro" id="IPR032307">
    <property type="entry name" value="PepSY_TM-like_2"/>
</dbReference>
<sequence>MTSKLLRKIHIYLSLICFSFLFFFCFTAITLNHPKLFATEMVSVQHLIPLTNTTPASIQTSLALKGIELSKIQISQLIEMGELEIASPGKRSDLYYDESIKQIELLTTDYGFITMLNELHQNRHAPEIWLFISDAVACIIMLICVSGIWLSLKQKRQRKLYLYLLTSSVIALIALV</sequence>